<evidence type="ECO:0000313" key="2">
    <source>
        <dbReference type="EMBL" id="ADV60943.1"/>
    </source>
</evidence>
<dbReference type="Gene3D" id="2.60.40.420">
    <property type="entry name" value="Cupredoxins - blue copper proteins"/>
    <property type="match status" value="1"/>
</dbReference>
<protein>
    <recommendedName>
        <fullName evidence="4">Lipoprotein</fullName>
    </recommendedName>
</protein>
<feature type="compositionally biased region" description="Low complexity" evidence="1">
    <location>
        <begin position="75"/>
        <end position="96"/>
    </location>
</feature>
<dbReference type="HOGENOM" id="CLU_077411_0_0_0"/>
<dbReference type="InterPro" id="IPR008969">
    <property type="entry name" value="CarboxyPept-like_regulatory"/>
</dbReference>
<accession>E8QXW4</accession>
<dbReference type="SUPFAM" id="SSF49464">
    <property type="entry name" value="Carboxypeptidase regulatory domain-like"/>
    <property type="match status" value="1"/>
</dbReference>
<proteinExistence type="predicted"/>
<dbReference type="eggNOG" id="COG3794">
    <property type="taxonomic scope" value="Bacteria"/>
</dbReference>
<feature type="compositionally biased region" description="Low complexity" evidence="1">
    <location>
        <begin position="47"/>
        <end position="68"/>
    </location>
</feature>
<gene>
    <name evidence="2" type="ordered locus">Isop_0348</name>
</gene>
<dbReference type="InParanoid" id="E8QXW4"/>
<evidence type="ECO:0000256" key="1">
    <source>
        <dbReference type="SAM" id="MobiDB-lite"/>
    </source>
</evidence>
<reference key="1">
    <citation type="submission" date="2010-11" db="EMBL/GenBank/DDBJ databases">
        <title>The complete sequence of chromosome of Isophaera pallida ATCC 43644.</title>
        <authorList>
            <consortium name="US DOE Joint Genome Institute (JGI-PGF)"/>
            <person name="Lucas S."/>
            <person name="Copeland A."/>
            <person name="Lapidus A."/>
            <person name="Bruce D."/>
            <person name="Goodwin L."/>
            <person name="Pitluck S."/>
            <person name="Kyrpides N."/>
            <person name="Mavromatis K."/>
            <person name="Pagani I."/>
            <person name="Ivanova N."/>
            <person name="Saunders E."/>
            <person name="Brettin T."/>
            <person name="Detter J.C."/>
            <person name="Han C."/>
            <person name="Tapia R."/>
            <person name="Land M."/>
            <person name="Hauser L."/>
            <person name="Markowitz V."/>
            <person name="Cheng J.-F."/>
            <person name="Hugenholtz P."/>
            <person name="Woyke T."/>
            <person name="Wu D."/>
            <person name="Eisen J.A."/>
        </authorList>
    </citation>
    <scope>NUCLEOTIDE SEQUENCE</scope>
    <source>
        <strain>ATCC 43644</strain>
    </source>
</reference>
<evidence type="ECO:0008006" key="4">
    <source>
        <dbReference type="Google" id="ProtNLM"/>
    </source>
</evidence>
<dbReference type="PROSITE" id="PS51257">
    <property type="entry name" value="PROKAR_LIPOPROTEIN"/>
    <property type="match status" value="1"/>
</dbReference>
<sequence length="339" mass="35833">MFCEWIRRLTPIVVGIGSLSVSGCGGDPAFNPTTAVVIRDTKPTLGTPSAPAVTQAQPVAAASPSPAADSEPSNTETTTTAAATQTAEPAAETAAPAAEVKLDAGGDAFGTIKGRLVWKGGPPTPPVLVRQGDGSVKDAAVCSYKELIDRRFESGSSSNGVPHVFAYLTRPQGSNPVLMQQLLAQKPVVTIDQKYCEYIPFSAVYVVGQELELKSSDPVNHNVRYAPLANRAFNQILPPNGSTKVKLTSPERRPTELKCDIHPWMSGWFMALDHPFADVSDENGEFEIVGVPPGTQSLIISFPNGVFINEGRATGQKVVVKAGEVTDLGTIEVDPGLLK</sequence>
<evidence type="ECO:0000313" key="3">
    <source>
        <dbReference type="Proteomes" id="UP000008631"/>
    </source>
</evidence>
<feature type="region of interest" description="Disordered" evidence="1">
    <location>
        <begin position="42"/>
        <end position="96"/>
    </location>
</feature>
<dbReference type="SUPFAM" id="SSF49503">
    <property type="entry name" value="Cupredoxins"/>
    <property type="match status" value="1"/>
</dbReference>
<dbReference type="InterPro" id="IPR008972">
    <property type="entry name" value="Cupredoxin"/>
</dbReference>
<dbReference type="STRING" id="575540.Isop_0348"/>
<dbReference type="Proteomes" id="UP000008631">
    <property type="component" value="Chromosome"/>
</dbReference>
<dbReference type="EMBL" id="CP002353">
    <property type="protein sequence ID" value="ADV60943.1"/>
    <property type="molecule type" value="Genomic_DNA"/>
</dbReference>
<dbReference type="KEGG" id="ipa:Isop_0348"/>
<reference evidence="2 3" key="2">
    <citation type="journal article" date="2011" name="Stand. Genomic Sci.">
        <title>Complete genome sequence of Isosphaera pallida type strain (IS1B).</title>
        <authorList>
            <consortium name="US DOE Joint Genome Institute (JGI-PGF)"/>
            <person name="Goker M."/>
            <person name="Cleland D."/>
            <person name="Saunders E."/>
            <person name="Lapidus A."/>
            <person name="Nolan M."/>
            <person name="Lucas S."/>
            <person name="Hammon N."/>
            <person name="Deshpande S."/>
            <person name="Cheng J.F."/>
            <person name="Tapia R."/>
            <person name="Han C."/>
            <person name="Goodwin L."/>
            <person name="Pitluck S."/>
            <person name="Liolios K."/>
            <person name="Pagani I."/>
            <person name="Ivanova N."/>
            <person name="Mavromatis K."/>
            <person name="Pati A."/>
            <person name="Chen A."/>
            <person name="Palaniappan K."/>
            <person name="Land M."/>
            <person name="Hauser L."/>
            <person name="Chang Y.J."/>
            <person name="Jeffries C.D."/>
            <person name="Detter J.C."/>
            <person name="Beck B."/>
            <person name="Woyke T."/>
            <person name="Bristow J."/>
            <person name="Eisen J.A."/>
            <person name="Markowitz V."/>
            <person name="Hugenholtz P."/>
            <person name="Kyrpides N.C."/>
            <person name="Klenk H.P."/>
        </authorList>
    </citation>
    <scope>NUCLEOTIDE SEQUENCE [LARGE SCALE GENOMIC DNA]</scope>
    <source>
        <strain evidence="3">ATCC 43644 / DSM 9630 / IS1B</strain>
    </source>
</reference>
<name>E8QXW4_ISOPI</name>
<dbReference type="AlphaFoldDB" id="E8QXW4"/>
<keyword evidence="3" id="KW-1185">Reference proteome</keyword>
<organism evidence="2 3">
    <name type="scientific">Isosphaera pallida (strain ATCC 43644 / DSM 9630 / IS1B)</name>
    <dbReference type="NCBI Taxonomy" id="575540"/>
    <lineage>
        <taxon>Bacteria</taxon>
        <taxon>Pseudomonadati</taxon>
        <taxon>Planctomycetota</taxon>
        <taxon>Planctomycetia</taxon>
        <taxon>Isosphaerales</taxon>
        <taxon>Isosphaeraceae</taxon>
        <taxon>Isosphaera</taxon>
    </lineage>
</organism>